<organism evidence="3 4">
    <name type="scientific">Silicimonas algicola</name>
    <dbReference type="NCBI Taxonomy" id="1826607"/>
    <lineage>
        <taxon>Bacteria</taxon>
        <taxon>Pseudomonadati</taxon>
        <taxon>Pseudomonadota</taxon>
        <taxon>Alphaproteobacteria</taxon>
        <taxon>Rhodobacterales</taxon>
        <taxon>Paracoccaceae</taxon>
    </lineage>
</organism>
<dbReference type="AlphaFoldDB" id="A0A316GDD0"/>
<keyword evidence="2" id="KW-0812">Transmembrane</keyword>
<evidence type="ECO:0000256" key="2">
    <source>
        <dbReference type="SAM" id="Phobius"/>
    </source>
</evidence>
<sequence>MVTRTMREEGDDIGGAGSPGEGTVRFLKGLVTVLTLTMILGVLTIVALFVMRFADATRVDVPSNVVLPEGATATAFTQGEGWFAVVTDGGEILIYDRVTGALRQRVEVETD</sequence>
<feature type="transmembrane region" description="Helical" evidence="2">
    <location>
        <begin position="29"/>
        <end position="50"/>
    </location>
</feature>
<gene>
    <name evidence="3" type="ORF">C8D95_101732</name>
</gene>
<reference evidence="3 4" key="1">
    <citation type="submission" date="2018-05" db="EMBL/GenBank/DDBJ databases">
        <title>Genomic Encyclopedia of Type Strains, Phase IV (KMG-IV): sequencing the most valuable type-strain genomes for metagenomic binning, comparative biology and taxonomic classification.</title>
        <authorList>
            <person name="Goeker M."/>
        </authorList>
    </citation>
    <scope>NUCLEOTIDE SEQUENCE [LARGE SCALE GENOMIC DNA]</scope>
    <source>
        <strain evidence="3 4">DSM 103371</strain>
    </source>
</reference>
<feature type="region of interest" description="Disordered" evidence="1">
    <location>
        <begin position="1"/>
        <end position="20"/>
    </location>
</feature>
<keyword evidence="2" id="KW-1133">Transmembrane helix</keyword>
<evidence type="ECO:0000313" key="3">
    <source>
        <dbReference type="EMBL" id="PWK58914.1"/>
    </source>
</evidence>
<dbReference type="InterPro" id="IPR045519">
    <property type="entry name" value="DUF6476"/>
</dbReference>
<dbReference type="Pfam" id="PF20082">
    <property type="entry name" value="DUF6476"/>
    <property type="match status" value="1"/>
</dbReference>
<dbReference type="EMBL" id="QGGV01000001">
    <property type="protein sequence ID" value="PWK58914.1"/>
    <property type="molecule type" value="Genomic_DNA"/>
</dbReference>
<keyword evidence="2" id="KW-0472">Membrane</keyword>
<keyword evidence="4" id="KW-1185">Reference proteome</keyword>
<evidence type="ECO:0000256" key="1">
    <source>
        <dbReference type="SAM" id="MobiDB-lite"/>
    </source>
</evidence>
<protein>
    <submittedName>
        <fullName evidence="3">Uncharacterized protein</fullName>
    </submittedName>
</protein>
<evidence type="ECO:0000313" key="4">
    <source>
        <dbReference type="Proteomes" id="UP000245390"/>
    </source>
</evidence>
<name>A0A316GDD0_9RHOB</name>
<dbReference type="Proteomes" id="UP000245390">
    <property type="component" value="Unassembled WGS sequence"/>
</dbReference>
<proteinExistence type="predicted"/>
<accession>A0A316GDD0</accession>
<comment type="caution">
    <text evidence="3">The sequence shown here is derived from an EMBL/GenBank/DDBJ whole genome shotgun (WGS) entry which is preliminary data.</text>
</comment>